<evidence type="ECO:0000313" key="9">
    <source>
        <dbReference type="EMBL" id="KYP42646.1"/>
    </source>
</evidence>
<evidence type="ECO:0000256" key="4">
    <source>
        <dbReference type="ARBA" id="ARBA00022676"/>
    </source>
</evidence>
<dbReference type="GO" id="GO:0016020">
    <property type="term" value="C:membrane"/>
    <property type="evidence" value="ECO:0007669"/>
    <property type="project" value="UniProtKB-SubCell"/>
</dbReference>
<comment type="pathway">
    <text evidence="2">Glycan metabolism; pectin biosynthesis.</text>
</comment>
<evidence type="ECO:0000256" key="3">
    <source>
        <dbReference type="ARBA" id="ARBA00006351"/>
    </source>
</evidence>
<dbReference type="AlphaFoldDB" id="A0A151RJA5"/>
<dbReference type="Proteomes" id="UP000075243">
    <property type="component" value="Unassembled WGS sequence"/>
</dbReference>
<dbReference type="InterPro" id="IPR050748">
    <property type="entry name" value="Glycosyltrans_8_dom-fam"/>
</dbReference>
<feature type="chain" id="PRO_5007587949" description="Hexosyltransferase" evidence="8">
    <location>
        <begin position="18"/>
        <end position="330"/>
    </location>
</feature>
<dbReference type="GO" id="GO:0005794">
    <property type="term" value="C:Golgi apparatus"/>
    <property type="evidence" value="ECO:0007669"/>
    <property type="project" value="TreeGrafter"/>
</dbReference>
<keyword evidence="10" id="KW-1185">Reference proteome</keyword>
<dbReference type="GO" id="GO:0016757">
    <property type="term" value="F:glycosyltransferase activity"/>
    <property type="evidence" value="ECO:0007669"/>
    <property type="project" value="UniProtKB-KW"/>
</dbReference>
<keyword evidence="4" id="KW-0328">Glycosyltransferase</keyword>
<keyword evidence="6" id="KW-0735">Signal-anchor</keyword>
<evidence type="ECO:0000256" key="7">
    <source>
        <dbReference type="RuleBase" id="RU362027"/>
    </source>
</evidence>
<dbReference type="OMA" id="VICTMAH"/>
<gene>
    <name evidence="9" type="ORF">KK1_035930</name>
</gene>
<comment type="similarity">
    <text evidence="3 7">Belongs to the glycosyltransferase 8 family.</text>
</comment>
<feature type="signal peptide" evidence="8">
    <location>
        <begin position="1"/>
        <end position="17"/>
    </location>
</feature>
<name>A0A151RJA5_CAJCA</name>
<proteinExistence type="inferred from homology"/>
<reference evidence="9" key="1">
    <citation type="journal article" date="2012" name="Nat. Biotechnol.">
        <title>Draft genome sequence of pigeonpea (Cajanus cajan), an orphan legume crop of resource-poor farmers.</title>
        <authorList>
            <person name="Varshney R.K."/>
            <person name="Chen W."/>
            <person name="Li Y."/>
            <person name="Bharti A.K."/>
            <person name="Saxena R.K."/>
            <person name="Schlueter J.A."/>
            <person name="Donoghue M.T."/>
            <person name="Azam S."/>
            <person name="Fan G."/>
            <person name="Whaley A.M."/>
            <person name="Farmer A.D."/>
            <person name="Sheridan J."/>
            <person name="Iwata A."/>
            <person name="Tuteja R."/>
            <person name="Penmetsa R.V."/>
            <person name="Wu W."/>
            <person name="Upadhyaya H.D."/>
            <person name="Yang S.P."/>
            <person name="Shah T."/>
            <person name="Saxena K.B."/>
            <person name="Michael T."/>
            <person name="McCombie W.R."/>
            <person name="Yang B."/>
            <person name="Zhang G."/>
            <person name="Yang H."/>
            <person name="Wang J."/>
            <person name="Spillane C."/>
            <person name="Cook D.R."/>
            <person name="May G.D."/>
            <person name="Xu X."/>
            <person name="Jackson S.A."/>
        </authorList>
    </citation>
    <scope>NUCLEOTIDE SEQUENCE [LARGE SCALE GENOMIC DNA]</scope>
</reference>
<dbReference type="EC" id="2.4.1.-" evidence="7"/>
<dbReference type="Gene3D" id="3.90.550.10">
    <property type="entry name" value="Spore Coat Polysaccharide Biosynthesis Protein SpsA, Chain A"/>
    <property type="match status" value="1"/>
</dbReference>
<dbReference type="EMBL" id="KQ483707">
    <property type="protein sequence ID" value="KYP42646.1"/>
    <property type="molecule type" value="Genomic_DNA"/>
</dbReference>
<evidence type="ECO:0000313" key="10">
    <source>
        <dbReference type="Proteomes" id="UP000075243"/>
    </source>
</evidence>
<keyword evidence="8" id="KW-0732">Signal</keyword>
<accession>A0A151RJA5</accession>
<dbReference type="Gramene" id="C.cajan_34462.t">
    <property type="protein sequence ID" value="C.cajan_34462.t"/>
    <property type="gene ID" value="C.cajan_34462"/>
</dbReference>
<evidence type="ECO:0000256" key="1">
    <source>
        <dbReference type="ARBA" id="ARBA00004606"/>
    </source>
</evidence>
<dbReference type="InterPro" id="IPR002495">
    <property type="entry name" value="Glyco_trans_8"/>
</dbReference>
<keyword evidence="6" id="KW-0812">Transmembrane</keyword>
<organism evidence="9 10">
    <name type="scientific">Cajanus cajan</name>
    <name type="common">Pigeon pea</name>
    <name type="synonym">Cajanus indicus</name>
    <dbReference type="NCBI Taxonomy" id="3821"/>
    <lineage>
        <taxon>Eukaryota</taxon>
        <taxon>Viridiplantae</taxon>
        <taxon>Streptophyta</taxon>
        <taxon>Embryophyta</taxon>
        <taxon>Tracheophyta</taxon>
        <taxon>Spermatophyta</taxon>
        <taxon>Magnoliopsida</taxon>
        <taxon>eudicotyledons</taxon>
        <taxon>Gunneridae</taxon>
        <taxon>Pentapetalae</taxon>
        <taxon>rosids</taxon>
        <taxon>fabids</taxon>
        <taxon>Fabales</taxon>
        <taxon>Fabaceae</taxon>
        <taxon>Papilionoideae</taxon>
        <taxon>50 kb inversion clade</taxon>
        <taxon>NPAAA clade</taxon>
        <taxon>indigoferoid/millettioid clade</taxon>
        <taxon>Phaseoleae</taxon>
        <taxon>Cajanus</taxon>
    </lineage>
</organism>
<evidence type="ECO:0000256" key="8">
    <source>
        <dbReference type="SAM" id="SignalP"/>
    </source>
</evidence>
<dbReference type="PANTHER" id="PTHR13778">
    <property type="entry name" value="GLYCOSYLTRANSFERASE 8 DOMAIN-CONTAINING PROTEIN"/>
    <property type="match status" value="1"/>
</dbReference>
<evidence type="ECO:0000256" key="5">
    <source>
        <dbReference type="ARBA" id="ARBA00022679"/>
    </source>
</evidence>
<dbReference type="Pfam" id="PF01501">
    <property type="entry name" value="Glyco_transf_8"/>
    <property type="match status" value="1"/>
</dbReference>
<evidence type="ECO:0000256" key="2">
    <source>
        <dbReference type="ARBA" id="ARBA00004877"/>
    </source>
</evidence>
<keyword evidence="5" id="KW-0808">Transferase</keyword>
<dbReference type="PANTHER" id="PTHR13778:SF59">
    <property type="entry name" value="HEXOSYLTRANSFERASE"/>
    <property type="match status" value="1"/>
</dbReference>
<protein>
    <recommendedName>
        <fullName evidence="7">Hexosyltransferase</fullName>
        <ecNumber evidence="7">2.4.1.-</ecNumber>
    </recommendedName>
</protein>
<dbReference type="InterPro" id="IPR029044">
    <property type="entry name" value="Nucleotide-diphossugar_trans"/>
</dbReference>
<dbReference type="SUPFAM" id="SSF53448">
    <property type="entry name" value="Nucleotide-diphospho-sugar transferases"/>
    <property type="match status" value="1"/>
</dbReference>
<comment type="subcellular location">
    <subcellularLocation>
        <location evidence="1">Membrane</location>
        <topology evidence="1">Single-pass type II membrane protein</topology>
    </subcellularLocation>
</comment>
<sequence>MAPTLFFLLLSLQATSTTTTQQRFKEAPKFYNSPTCDTLQRHPDHTCPANAVHVAMTLDVAYLRGSMAAILSVLQHTSCPENIIFHFVTAASKPSSAATLNKTLTTSFPYLNFQIYPFDDDAVSRLISTSIRSALDCPLNYARTYLANLLPRCVSKLVYLDSDLVLVDDIAKLAATPLPGDAVLAAPEYCSANFSAYFTPSFWANPSLSLALFADRRRPCYFNTGVMVVDLRRWRAGDKRMRIYELGSLPPFLLVFAGKIAAVDHRWNQHGLGGDNFRGLCRDLHPGPVSLLHWSGKGKPWARLDANRPCPLDALWAPYDLLETPFAFQA</sequence>
<evidence type="ECO:0000256" key="6">
    <source>
        <dbReference type="ARBA" id="ARBA00022968"/>
    </source>
</evidence>